<feature type="compositionally biased region" description="Low complexity" evidence="1">
    <location>
        <begin position="190"/>
        <end position="200"/>
    </location>
</feature>
<dbReference type="OrthoDB" id="10025987at2759"/>
<dbReference type="Proteomes" id="UP000663852">
    <property type="component" value="Unassembled WGS sequence"/>
</dbReference>
<evidence type="ECO:0000313" key="3">
    <source>
        <dbReference type="Proteomes" id="UP000663852"/>
    </source>
</evidence>
<feature type="compositionally biased region" description="Polar residues" evidence="1">
    <location>
        <begin position="238"/>
        <end position="280"/>
    </location>
</feature>
<reference evidence="2" key="1">
    <citation type="submission" date="2021-02" db="EMBL/GenBank/DDBJ databases">
        <authorList>
            <person name="Nowell W R."/>
        </authorList>
    </citation>
    <scope>NUCLEOTIDE SEQUENCE</scope>
</reference>
<protein>
    <submittedName>
        <fullName evidence="2">Uncharacterized protein</fullName>
    </submittedName>
</protein>
<feature type="compositionally biased region" description="Polar residues" evidence="1">
    <location>
        <begin position="302"/>
        <end position="326"/>
    </location>
</feature>
<dbReference type="AlphaFoldDB" id="A0A813Y0B5"/>
<accession>A0A813Y0B5</accession>
<feature type="compositionally biased region" description="Low complexity" evidence="1">
    <location>
        <begin position="889"/>
        <end position="903"/>
    </location>
</feature>
<comment type="caution">
    <text evidence="2">The sequence shown here is derived from an EMBL/GenBank/DDBJ whole genome shotgun (WGS) entry which is preliminary data.</text>
</comment>
<evidence type="ECO:0000256" key="1">
    <source>
        <dbReference type="SAM" id="MobiDB-lite"/>
    </source>
</evidence>
<gene>
    <name evidence="2" type="ORF">EDS130_LOCUS8668</name>
</gene>
<feature type="compositionally biased region" description="Polar residues" evidence="1">
    <location>
        <begin position="341"/>
        <end position="351"/>
    </location>
</feature>
<feature type="region of interest" description="Disordered" evidence="1">
    <location>
        <begin position="147"/>
        <end position="171"/>
    </location>
</feature>
<feature type="region of interest" description="Disordered" evidence="1">
    <location>
        <begin position="583"/>
        <end position="603"/>
    </location>
</feature>
<feature type="region of interest" description="Disordered" evidence="1">
    <location>
        <begin position="190"/>
        <end position="351"/>
    </location>
</feature>
<name>A0A813Y0B5_ADIRI</name>
<proteinExistence type="predicted"/>
<feature type="compositionally biased region" description="Polar residues" evidence="1">
    <location>
        <begin position="207"/>
        <end position="231"/>
    </location>
</feature>
<evidence type="ECO:0000313" key="2">
    <source>
        <dbReference type="EMBL" id="CAF0878602.1"/>
    </source>
</evidence>
<feature type="region of interest" description="Disordered" evidence="1">
    <location>
        <begin position="883"/>
        <end position="907"/>
    </location>
</feature>
<organism evidence="2 3">
    <name type="scientific">Adineta ricciae</name>
    <name type="common">Rotifer</name>
    <dbReference type="NCBI Taxonomy" id="249248"/>
    <lineage>
        <taxon>Eukaryota</taxon>
        <taxon>Metazoa</taxon>
        <taxon>Spiralia</taxon>
        <taxon>Gnathifera</taxon>
        <taxon>Rotifera</taxon>
        <taxon>Eurotatoria</taxon>
        <taxon>Bdelloidea</taxon>
        <taxon>Adinetida</taxon>
        <taxon>Adinetidae</taxon>
        <taxon>Adineta</taxon>
    </lineage>
</organism>
<sequence>MVILDTNLNEDDEDDSVQYYYGECDSLIANCCSKTRLASPLKFRTINRQRRQLAFEMLRQMKVQHQQTGILSNRSKRRRNKKRFYRKLCCTELHISESRSSVYSPTLAANKYKSRLSSTGLTNELYFASHKPDGDYEKTPPVLLRNKRRSPHVNSTPLEGTPVLSHNRRPISSPVRSTTYVLQQHHRINNTNQTHQTNGTSKKHLSPATQHRQTTPVILNKTRQIQQQRTYSNHERSSSTVNTSPISQQFTSRAHITLASQRTTPTVKNTPAKTSTNISRSPRILHTTPVRPSRPIAPTPAIPNQQRSPQVQIRSQNITPRNQRTISSSPTTPSKIVRPQRTATKSPEQLRSVTGTITRPRPAHTAVNKSKMCTTNNQPKNRIPAVVVQSPCSSVTTSPRVSDLDVLMAEKQNNKVSPNQIEEKSSAISPSPIANNIRRSLFSANTVKVVRPVRSQELKTFSCHLTTPTTAKTTVSRENHELHIDETATTTSSTISQTKIEHPLHINHTCETNDDSSSTTSAIPRDLSADSLNEHYHIRQLLKSNASITVMRHDSTTNDSSADDIQCSSGVTSWSRIRSSCESNLSRAPPLPSDTSASPAFYNGPVRQEDIHMASDGRYFLLIDDNISSDESQLSTKSLSSSSISLPESLSPLPLPPPPPPLQFKTPSIIIPTTTECKSVAHRLVFPERLGRILFYRRTLSDSDIYQKLCSKDNEINHNVYHLDTIRDYAMEFYMLTTYGSDSQLRAWLDSHYDDTANNTCYFDDNRFQSYDDDDEDDNDILEKHEMKIIESNDSIVREEDPNHLQIEEELDWYSELESFNLLPTNHEWKHENLSSCSSDDHVEELLRAEQFSISSLTTTTSAESSSCSACLISASWPTANGIHHPVHSSRSSQSLSSPPSSSKHTDQSNIILKEILTYPWTNEISDTTIDSHKNGHDRIENGLSTSSIVSDEFQPDFYYLCPLKNTTSFLKTDEKSNGIHKQLSHDA</sequence>
<dbReference type="EMBL" id="CAJNOJ010000028">
    <property type="protein sequence ID" value="CAF0878602.1"/>
    <property type="molecule type" value="Genomic_DNA"/>
</dbReference>